<gene>
    <name evidence="4" type="primary">LOC127748908</name>
</gene>
<dbReference type="InterPro" id="IPR013761">
    <property type="entry name" value="SAM/pointed_sf"/>
</dbReference>
<feature type="compositionally biased region" description="Basic residues" evidence="1">
    <location>
        <begin position="345"/>
        <end position="355"/>
    </location>
</feature>
<sequence length="480" mass="50572">MLRQGGLLVHVQNNPILDPPLLTPPETPEEAFASPPWSRTPARPVELVYHLTWLDQDGSMSTPEEGADPPHPFQGIIDYLLAGSQEEGHRVDQDAPISRTIEQVEGTLEEAVWPPGPEELFGDNSSHLLTNQDFSPSGRTSVQSLETTFTSPGQDFASPLHAFASPVQEFVSFNSPCNDVSGRTSVQSLETVFPSHSPSAVHSAFASPSPTAAHSAFASPSPSAVQSAFASPSPSAGHSAFASPSPSATYSAFASPSSNATYSTFASPSPSATHSALASPSPSAEGDQGPNEAASGSALPGRSRTLVHSVSDPGSRRGRGASSARSRSALGKPSAKATCDQVCDKKRKTKDKRKGSQSTVQKDESRSEGASARAGDGAASDTQDCDDPEDGDKEEEKEDEALPSDPQTWTAAHVSQWLRWCSREFHITPLPDPDKFPRSGGALLELDGAGFESRAGSSRGARLLRSHLAHTLFQATGRAT</sequence>
<feature type="compositionally biased region" description="Acidic residues" evidence="1">
    <location>
        <begin position="383"/>
        <end position="402"/>
    </location>
</feature>
<protein>
    <submittedName>
        <fullName evidence="4">Mucin-1-like</fullName>
    </submittedName>
</protein>
<feature type="compositionally biased region" description="Low complexity" evidence="1">
    <location>
        <begin position="368"/>
        <end position="381"/>
    </location>
</feature>
<organism evidence="3 4">
    <name type="scientific">Frankliniella occidentalis</name>
    <name type="common">Western flower thrips</name>
    <name type="synonym">Euthrips occidentalis</name>
    <dbReference type="NCBI Taxonomy" id="133901"/>
    <lineage>
        <taxon>Eukaryota</taxon>
        <taxon>Metazoa</taxon>
        <taxon>Ecdysozoa</taxon>
        <taxon>Arthropoda</taxon>
        <taxon>Hexapoda</taxon>
        <taxon>Insecta</taxon>
        <taxon>Pterygota</taxon>
        <taxon>Neoptera</taxon>
        <taxon>Paraneoptera</taxon>
        <taxon>Thysanoptera</taxon>
        <taxon>Terebrantia</taxon>
        <taxon>Thripoidea</taxon>
        <taxon>Thripidae</taxon>
        <taxon>Frankliniella</taxon>
    </lineage>
</organism>
<feature type="domain" description="PNT" evidence="2">
    <location>
        <begin position="388"/>
        <end position="475"/>
    </location>
</feature>
<dbReference type="Pfam" id="PF02198">
    <property type="entry name" value="SAM_PNT"/>
    <property type="match status" value="1"/>
</dbReference>
<dbReference type="AlphaFoldDB" id="A0A9C6TUX4"/>
<reference evidence="4" key="1">
    <citation type="submission" date="2025-08" db="UniProtKB">
        <authorList>
            <consortium name="RefSeq"/>
        </authorList>
    </citation>
    <scope>IDENTIFICATION</scope>
    <source>
        <tissue evidence="4">Whole organism</tissue>
    </source>
</reference>
<feature type="compositionally biased region" description="Polar residues" evidence="1">
    <location>
        <begin position="261"/>
        <end position="282"/>
    </location>
</feature>
<feature type="region of interest" description="Disordered" evidence="1">
    <location>
        <begin position="261"/>
        <end position="410"/>
    </location>
</feature>
<feature type="compositionally biased region" description="Low complexity" evidence="1">
    <location>
        <begin position="320"/>
        <end position="329"/>
    </location>
</feature>
<name>A0A9C6TUX4_FRAOC</name>
<accession>A0A9C6TUX4</accession>
<dbReference type="KEGG" id="foc:127748908"/>
<evidence type="ECO:0000259" key="2">
    <source>
        <dbReference type="PROSITE" id="PS51433"/>
    </source>
</evidence>
<dbReference type="RefSeq" id="XP_052120472.1">
    <property type="nucleotide sequence ID" value="XM_052264512.1"/>
</dbReference>
<feature type="non-terminal residue" evidence="4">
    <location>
        <position position="480"/>
    </location>
</feature>
<dbReference type="Gene3D" id="1.10.150.50">
    <property type="entry name" value="Transcription Factor, Ets-1"/>
    <property type="match status" value="1"/>
</dbReference>
<dbReference type="InterPro" id="IPR003118">
    <property type="entry name" value="Pointed_dom"/>
</dbReference>
<evidence type="ECO:0000313" key="4">
    <source>
        <dbReference type="RefSeq" id="XP_052120472.1"/>
    </source>
</evidence>
<proteinExistence type="predicted"/>
<dbReference type="GO" id="GO:0043565">
    <property type="term" value="F:sequence-specific DNA binding"/>
    <property type="evidence" value="ECO:0007669"/>
    <property type="project" value="InterPro"/>
</dbReference>
<dbReference type="SMART" id="SM00251">
    <property type="entry name" value="SAM_PNT"/>
    <property type="match status" value="1"/>
</dbReference>
<dbReference type="PROSITE" id="PS51433">
    <property type="entry name" value="PNT"/>
    <property type="match status" value="1"/>
</dbReference>
<dbReference type="CDD" id="cd08203">
    <property type="entry name" value="SAM_PNT"/>
    <property type="match status" value="1"/>
</dbReference>
<evidence type="ECO:0000313" key="3">
    <source>
        <dbReference type="Proteomes" id="UP000504606"/>
    </source>
</evidence>
<feature type="region of interest" description="Disordered" evidence="1">
    <location>
        <begin position="211"/>
        <end position="242"/>
    </location>
</feature>
<dbReference type="SUPFAM" id="SSF47769">
    <property type="entry name" value="SAM/Pointed domain"/>
    <property type="match status" value="1"/>
</dbReference>
<dbReference type="Proteomes" id="UP000504606">
    <property type="component" value="Unplaced"/>
</dbReference>
<dbReference type="GeneID" id="127748908"/>
<evidence type="ECO:0000256" key="1">
    <source>
        <dbReference type="SAM" id="MobiDB-lite"/>
    </source>
</evidence>
<dbReference type="OrthoDB" id="10662342at2759"/>
<keyword evidence="3" id="KW-1185">Reference proteome</keyword>